<evidence type="ECO:0000259" key="4">
    <source>
        <dbReference type="PROSITE" id="PS50987"/>
    </source>
</evidence>
<dbReference type="PROSITE" id="PS50987">
    <property type="entry name" value="HTH_ARSR_2"/>
    <property type="match status" value="1"/>
</dbReference>
<keyword evidence="2" id="KW-0238">DNA-binding</keyword>
<comment type="caution">
    <text evidence="5">The sequence shown here is derived from an EMBL/GenBank/DDBJ whole genome shotgun (WGS) entry which is preliminary data.</text>
</comment>
<feature type="domain" description="HTH arsR-type" evidence="4">
    <location>
        <begin position="5"/>
        <end position="99"/>
    </location>
</feature>
<dbReference type="InterPro" id="IPR011991">
    <property type="entry name" value="ArsR-like_HTH"/>
</dbReference>
<keyword evidence="6" id="KW-1185">Reference proteome</keyword>
<organism evidence="5 6">
    <name type="scientific">Corynebacterium renale</name>
    <dbReference type="NCBI Taxonomy" id="1724"/>
    <lineage>
        <taxon>Bacteria</taxon>
        <taxon>Bacillati</taxon>
        <taxon>Actinomycetota</taxon>
        <taxon>Actinomycetes</taxon>
        <taxon>Mycobacteriales</taxon>
        <taxon>Corynebacteriaceae</taxon>
        <taxon>Corynebacterium</taxon>
    </lineage>
</organism>
<dbReference type="Pfam" id="PF01022">
    <property type="entry name" value="HTH_5"/>
    <property type="match status" value="1"/>
</dbReference>
<dbReference type="SUPFAM" id="SSF46785">
    <property type="entry name" value="Winged helix' DNA-binding domain"/>
    <property type="match status" value="1"/>
</dbReference>
<dbReference type="OrthoDB" id="3400172at2"/>
<dbReference type="InterPro" id="IPR001845">
    <property type="entry name" value="HTH_ArsR_DNA-bd_dom"/>
</dbReference>
<gene>
    <name evidence="5" type="ORF">ATK06_1406</name>
</gene>
<dbReference type="PANTHER" id="PTHR33154">
    <property type="entry name" value="TRANSCRIPTIONAL REGULATOR, ARSR FAMILY"/>
    <property type="match status" value="1"/>
</dbReference>
<dbReference type="PRINTS" id="PR00778">
    <property type="entry name" value="HTHARSR"/>
</dbReference>
<dbReference type="NCBIfam" id="NF033788">
    <property type="entry name" value="HTH_metalloreg"/>
    <property type="match status" value="1"/>
</dbReference>
<evidence type="ECO:0000256" key="1">
    <source>
        <dbReference type="ARBA" id="ARBA00023015"/>
    </source>
</evidence>
<name>A0A2A9DNY1_9CORY</name>
<reference evidence="5 6" key="1">
    <citation type="submission" date="2017-10" db="EMBL/GenBank/DDBJ databases">
        <title>Sequencing the genomes of 1000 actinobacteria strains.</title>
        <authorList>
            <person name="Klenk H.-P."/>
        </authorList>
    </citation>
    <scope>NUCLEOTIDE SEQUENCE [LARGE SCALE GENOMIC DNA]</scope>
    <source>
        <strain evidence="5 6">DSM 20688</strain>
    </source>
</reference>
<protein>
    <submittedName>
        <fullName evidence="5">ArsR family transcriptional regulator</fullName>
    </submittedName>
</protein>
<evidence type="ECO:0000313" key="6">
    <source>
        <dbReference type="Proteomes" id="UP000221653"/>
    </source>
</evidence>
<dbReference type="InterPro" id="IPR051081">
    <property type="entry name" value="HTH_MetalResp_TranReg"/>
</dbReference>
<dbReference type="GO" id="GO:0003700">
    <property type="term" value="F:DNA-binding transcription factor activity"/>
    <property type="evidence" value="ECO:0007669"/>
    <property type="project" value="InterPro"/>
</dbReference>
<accession>A0A2A9DNY1</accession>
<dbReference type="Gene3D" id="1.10.10.10">
    <property type="entry name" value="Winged helix-like DNA-binding domain superfamily/Winged helix DNA-binding domain"/>
    <property type="match status" value="1"/>
</dbReference>
<dbReference type="PANTHER" id="PTHR33154:SF18">
    <property type="entry name" value="ARSENICAL RESISTANCE OPERON REPRESSOR"/>
    <property type="match status" value="1"/>
</dbReference>
<dbReference type="AlphaFoldDB" id="A0A2A9DNY1"/>
<dbReference type="EMBL" id="PDJF01000001">
    <property type="protein sequence ID" value="PFG28303.1"/>
    <property type="molecule type" value="Genomic_DNA"/>
</dbReference>
<sequence>MPYSSRGDSVSPASVLLSAISSPLRMQLIFLLADGNRTVGEMVQAVAKSQPLVSQNLKILKETGVVTCTRQGRAMIYHLNKTSVLDLIALAHKIAVEESPSLEDF</sequence>
<dbReference type="STRING" id="1724.GCA_001044175_01316"/>
<dbReference type="RefSeq" id="WP_048379502.1">
    <property type="nucleotide sequence ID" value="NZ_LDYE01000003.1"/>
</dbReference>
<dbReference type="GO" id="GO:0003677">
    <property type="term" value="F:DNA binding"/>
    <property type="evidence" value="ECO:0007669"/>
    <property type="project" value="UniProtKB-KW"/>
</dbReference>
<proteinExistence type="predicted"/>
<evidence type="ECO:0000313" key="5">
    <source>
        <dbReference type="EMBL" id="PFG28303.1"/>
    </source>
</evidence>
<keyword evidence="1" id="KW-0805">Transcription regulation</keyword>
<keyword evidence="3" id="KW-0804">Transcription</keyword>
<dbReference type="CDD" id="cd00090">
    <property type="entry name" value="HTH_ARSR"/>
    <property type="match status" value="1"/>
</dbReference>
<dbReference type="InterPro" id="IPR036390">
    <property type="entry name" value="WH_DNA-bd_sf"/>
</dbReference>
<dbReference type="SMART" id="SM00418">
    <property type="entry name" value="HTH_ARSR"/>
    <property type="match status" value="1"/>
</dbReference>
<evidence type="ECO:0000256" key="3">
    <source>
        <dbReference type="ARBA" id="ARBA00023163"/>
    </source>
</evidence>
<dbReference type="Proteomes" id="UP000221653">
    <property type="component" value="Unassembled WGS sequence"/>
</dbReference>
<evidence type="ECO:0000256" key="2">
    <source>
        <dbReference type="ARBA" id="ARBA00023125"/>
    </source>
</evidence>
<dbReference type="InterPro" id="IPR036388">
    <property type="entry name" value="WH-like_DNA-bd_sf"/>
</dbReference>